<accession>A0AAW2E1C9</accession>
<gene>
    <name evidence="7" type="ORF">SO802_002652</name>
</gene>
<evidence type="ECO:0000313" key="8">
    <source>
        <dbReference type="Proteomes" id="UP001459277"/>
    </source>
</evidence>
<keyword evidence="4" id="KW-0862">Zinc</keyword>
<proteinExistence type="inferred from homology"/>
<evidence type="ECO:0000256" key="3">
    <source>
        <dbReference type="ARBA" id="ARBA00022771"/>
    </source>
</evidence>
<dbReference type="PANTHER" id="PTHR47165:SF4">
    <property type="entry name" value="OS03G0429900 PROTEIN"/>
    <property type="match status" value="1"/>
</dbReference>
<evidence type="ECO:0000313" key="7">
    <source>
        <dbReference type="EMBL" id="KAL0015583.1"/>
    </source>
</evidence>
<keyword evidence="8" id="KW-1185">Reference proteome</keyword>
<dbReference type="Proteomes" id="UP001459277">
    <property type="component" value="Unassembled WGS sequence"/>
</dbReference>
<keyword evidence="2" id="KW-0479">Metal-binding</keyword>
<keyword evidence="3" id="KW-0863">Zinc-finger</keyword>
<organism evidence="7 8">
    <name type="scientific">Lithocarpus litseifolius</name>
    <dbReference type="NCBI Taxonomy" id="425828"/>
    <lineage>
        <taxon>Eukaryota</taxon>
        <taxon>Viridiplantae</taxon>
        <taxon>Streptophyta</taxon>
        <taxon>Embryophyta</taxon>
        <taxon>Tracheophyta</taxon>
        <taxon>Spermatophyta</taxon>
        <taxon>Magnoliopsida</taxon>
        <taxon>eudicotyledons</taxon>
        <taxon>Gunneridae</taxon>
        <taxon>Pentapetalae</taxon>
        <taxon>rosids</taxon>
        <taxon>fabids</taxon>
        <taxon>Fagales</taxon>
        <taxon>Fagaceae</taxon>
        <taxon>Lithocarpus</taxon>
    </lineage>
</organism>
<dbReference type="InterPro" id="IPR013955">
    <property type="entry name" value="Rep_factor-A_C"/>
</dbReference>
<feature type="domain" description="Replication factor A C-terminal" evidence="6">
    <location>
        <begin position="189"/>
        <end position="305"/>
    </location>
</feature>
<protein>
    <recommendedName>
        <fullName evidence="6">Replication factor A C-terminal domain-containing protein</fullName>
    </recommendedName>
</protein>
<comment type="caution">
    <text evidence="7">The sequence shown here is derived from an EMBL/GenBank/DDBJ whole genome shotgun (WGS) entry which is preliminary data.</text>
</comment>
<evidence type="ECO:0000259" key="6">
    <source>
        <dbReference type="Pfam" id="PF08646"/>
    </source>
</evidence>
<name>A0AAW2E1C9_9ROSI</name>
<evidence type="ECO:0000256" key="5">
    <source>
        <dbReference type="ARBA" id="ARBA00023125"/>
    </source>
</evidence>
<dbReference type="SUPFAM" id="SSF50249">
    <property type="entry name" value="Nucleic acid-binding proteins"/>
    <property type="match status" value="1"/>
</dbReference>
<dbReference type="GO" id="GO:0008270">
    <property type="term" value="F:zinc ion binding"/>
    <property type="evidence" value="ECO:0007669"/>
    <property type="project" value="UniProtKB-KW"/>
</dbReference>
<reference evidence="7 8" key="1">
    <citation type="submission" date="2024-01" db="EMBL/GenBank/DDBJ databases">
        <title>A telomere-to-telomere, gap-free genome of sweet tea (Lithocarpus litseifolius).</title>
        <authorList>
            <person name="Zhou J."/>
        </authorList>
    </citation>
    <scope>NUCLEOTIDE SEQUENCE [LARGE SCALE GENOMIC DNA]</scope>
    <source>
        <strain evidence="7">Zhou-2022a</strain>
        <tissue evidence="7">Leaf</tissue>
    </source>
</reference>
<evidence type="ECO:0000256" key="4">
    <source>
        <dbReference type="ARBA" id="ARBA00022833"/>
    </source>
</evidence>
<dbReference type="PANTHER" id="PTHR47165">
    <property type="entry name" value="OS03G0429900 PROTEIN"/>
    <property type="match status" value="1"/>
</dbReference>
<dbReference type="InterPro" id="IPR012340">
    <property type="entry name" value="NA-bd_OB-fold"/>
</dbReference>
<comment type="similarity">
    <text evidence="1">Belongs to the replication factor A protein 1 family.</text>
</comment>
<sequence>MFTLKTSIKEIKETDVDIPRHKFEFVDYNKIHERVNKHVQLSNIIANVIGVEPIEHPCIKGSNVSMRIINVMTIEFYNFEFGWKFLLLFVNLKILEWKLIWDLEHNPIEEEMMCVAYCGEYNLSSTSGTRVYIDLDIPETLVENNQPIVQMPKQFKPQMTIQEEMNINRRTISEITKIMWDSDNEETIFTFQGKIINIDIDNSGSYFVSCEVCRKKVKSRDEFFWCDNCNKKACFPIPRYRIQLKVEDSSRMATFILFDLEAEKLLNISAKDLLNKSLEEPDEVVLPVQIENLKGKQFIFHIQLNDYNLKYGWEFYTVKKIFDSFEETDKAIQLDKMTEAYISDTSNECSNNLSTEEDGDCTKFHKLDDQSNVQLTPTSILKEKKRAYSGTTTKQ</sequence>
<dbReference type="InterPro" id="IPR047192">
    <property type="entry name" value="Euk_RPA1_DBD_C"/>
</dbReference>
<dbReference type="CDD" id="cd04476">
    <property type="entry name" value="RPA1_DBD_C"/>
    <property type="match status" value="1"/>
</dbReference>
<keyword evidence="5" id="KW-0238">DNA-binding</keyword>
<dbReference type="EMBL" id="JAZDWU010000001">
    <property type="protein sequence ID" value="KAL0015583.1"/>
    <property type="molecule type" value="Genomic_DNA"/>
</dbReference>
<evidence type="ECO:0000256" key="1">
    <source>
        <dbReference type="ARBA" id="ARBA00005690"/>
    </source>
</evidence>
<dbReference type="AlphaFoldDB" id="A0AAW2E1C9"/>
<evidence type="ECO:0000256" key="2">
    <source>
        <dbReference type="ARBA" id="ARBA00022723"/>
    </source>
</evidence>
<dbReference type="Gene3D" id="2.40.50.140">
    <property type="entry name" value="Nucleic acid-binding proteins"/>
    <property type="match status" value="1"/>
</dbReference>
<dbReference type="GO" id="GO:0003677">
    <property type="term" value="F:DNA binding"/>
    <property type="evidence" value="ECO:0007669"/>
    <property type="project" value="UniProtKB-KW"/>
</dbReference>
<dbReference type="Pfam" id="PF08646">
    <property type="entry name" value="Rep_fac-A_C"/>
    <property type="match status" value="1"/>
</dbReference>